<dbReference type="AlphaFoldDB" id="A0A6J1G1G7"/>
<keyword evidence="4" id="KW-0788">Thiol protease</keyword>
<comment type="similarity">
    <text evidence="1">Belongs to the peptidase C48 family.</text>
</comment>
<proteinExistence type="inferred from homology"/>
<dbReference type="InterPro" id="IPR003653">
    <property type="entry name" value="Peptidase_C48_C"/>
</dbReference>
<evidence type="ECO:0000256" key="2">
    <source>
        <dbReference type="ARBA" id="ARBA00022670"/>
    </source>
</evidence>
<accession>A0A6J1G1G7</accession>
<evidence type="ECO:0000313" key="7">
    <source>
        <dbReference type="RefSeq" id="XP_022945620.1"/>
    </source>
</evidence>
<evidence type="ECO:0000256" key="1">
    <source>
        <dbReference type="ARBA" id="ARBA00005234"/>
    </source>
</evidence>
<dbReference type="KEGG" id="cmos:111449805"/>
<dbReference type="PROSITE" id="PS50600">
    <property type="entry name" value="ULP_PROTEASE"/>
    <property type="match status" value="1"/>
</dbReference>
<dbReference type="Gene3D" id="1.10.418.20">
    <property type="match status" value="1"/>
</dbReference>
<dbReference type="GO" id="GO:0006508">
    <property type="term" value="P:proteolysis"/>
    <property type="evidence" value="ECO:0007669"/>
    <property type="project" value="UniProtKB-KW"/>
</dbReference>
<keyword evidence="6" id="KW-1185">Reference proteome</keyword>
<reference evidence="7" key="1">
    <citation type="submission" date="2025-08" db="UniProtKB">
        <authorList>
            <consortium name="RefSeq"/>
        </authorList>
    </citation>
    <scope>IDENTIFICATION</scope>
    <source>
        <tissue evidence="7">Young leaves</tissue>
    </source>
</reference>
<dbReference type="SMR" id="A0A6J1G1G7"/>
<sequence>MAMEQDQTTKKKPLNIDWDKLFGGKETEPPLEIIVQPSITISKHFEMDSDRQHLLRDECQKLNDAELDEKIRRMKQFYETKARYLPDEGHKYLRNLDLSMEERESRKLRRVEKEAAACENCSQPTTSSTVGSSYVASEKTASPSADSLSTFTSCFYQKLEEKTECNSSAFSQDLSILGHCDNQRQRCNGRLSPKVKHKGQASAGQQPFKCAINLSTDVHEKVSSVTAQNCKIPDDLDSHVSERLPGCLRKKDASQVQQSDNSMPRKGQTIVVVDEEEALAMKIPEHDDKCMKEAKIYYPSRDDPESVEICFEDINCLDPEGYLTSTIMNFYIRYLQQQAFSTKKVICNYHFFNTYFYEKLKEAVSNKGKDRENFFVKFRRWWKGVNIFQKAYVLIPIHEDLHWSLVIICFPQKEDESGPIILHLDSLGLHSSRSVFDNIKSFIKEEWCYLDREVACLDLPMPYRIWKNISRRIEEKIIQVPQQKNDYDCGLFVLYFIERFIEEAPDRLKRKDLDMFGKRWFKPQEASSLRTRIKCLLKIEFQILKRQCLAGSVDSSSSDHAPKQ</sequence>
<protein>
    <submittedName>
        <fullName evidence="7">Ubiquitin-like-specific protease 1D</fullName>
    </submittedName>
</protein>
<evidence type="ECO:0000256" key="4">
    <source>
        <dbReference type="ARBA" id="ARBA00022807"/>
    </source>
</evidence>
<keyword evidence="3" id="KW-0378">Hydrolase</keyword>
<dbReference type="Proteomes" id="UP000504609">
    <property type="component" value="Unplaced"/>
</dbReference>
<dbReference type="PANTHER" id="PTHR46915:SF2">
    <property type="entry name" value="UBIQUITIN-LIKE PROTEASE 4"/>
    <property type="match status" value="1"/>
</dbReference>
<organism evidence="6 7">
    <name type="scientific">Cucurbita moschata</name>
    <name type="common">Winter crookneck squash</name>
    <name type="synonym">Cucurbita pepo var. moschata</name>
    <dbReference type="NCBI Taxonomy" id="3662"/>
    <lineage>
        <taxon>Eukaryota</taxon>
        <taxon>Viridiplantae</taxon>
        <taxon>Streptophyta</taxon>
        <taxon>Embryophyta</taxon>
        <taxon>Tracheophyta</taxon>
        <taxon>Spermatophyta</taxon>
        <taxon>Magnoliopsida</taxon>
        <taxon>eudicotyledons</taxon>
        <taxon>Gunneridae</taxon>
        <taxon>Pentapetalae</taxon>
        <taxon>rosids</taxon>
        <taxon>fabids</taxon>
        <taxon>Cucurbitales</taxon>
        <taxon>Cucurbitaceae</taxon>
        <taxon>Cucurbiteae</taxon>
        <taxon>Cucurbita</taxon>
    </lineage>
</organism>
<dbReference type="InterPro" id="IPR038765">
    <property type="entry name" value="Papain-like_cys_pep_sf"/>
</dbReference>
<name>A0A6J1G1G7_CUCMO</name>
<evidence type="ECO:0000259" key="5">
    <source>
        <dbReference type="PROSITE" id="PS50600"/>
    </source>
</evidence>
<dbReference type="RefSeq" id="XP_022945620.1">
    <property type="nucleotide sequence ID" value="XM_023089852.1"/>
</dbReference>
<dbReference type="GeneID" id="111449805"/>
<evidence type="ECO:0000256" key="3">
    <source>
        <dbReference type="ARBA" id="ARBA00022801"/>
    </source>
</evidence>
<dbReference type="SUPFAM" id="SSF54001">
    <property type="entry name" value="Cysteine proteinases"/>
    <property type="match status" value="1"/>
</dbReference>
<feature type="domain" description="Ubiquitin-like protease family profile" evidence="5">
    <location>
        <begin position="307"/>
        <end position="500"/>
    </location>
</feature>
<dbReference type="Gene3D" id="3.30.310.130">
    <property type="entry name" value="Ubiquitin-related"/>
    <property type="match status" value="1"/>
</dbReference>
<keyword evidence="2 7" id="KW-0645">Protease</keyword>
<dbReference type="GO" id="GO:0008234">
    <property type="term" value="F:cysteine-type peptidase activity"/>
    <property type="evidence" value="ECO:0007669"/>
    <property type="project" value="UniProtKB-KW"/>
</dbReference>
<dbReference type="Pfam" id="PF02902">
    <property type="entry name" value="Peptidase_C48"/>
    <property type="match status" value="1"/>
</dbReference>
<dbReference type="PANTHER" id="PTHR46915">
    <property type="entry name" value="UBIQUITIN-LIKE PROTEASE 4-RELATED"/>
    <property type="match status" value="1"/>
</dbReference>
<evidence type="ECO:0000313" key="6">
    <source>
        <dbReference type="Proteomes" id="UP000504609"/>
    </source>
</evidence>
<dbReference type="GO" id="GO:0016926">
    <property type="term" value="P:protein desumoylation"/>
    <property type="evidence" value="ECO:0007669"/>
    <property type="project" value="UniProtKB-ARBA"/>
</dbReference>
<gene>
    <name evidence="7" type="primary">LOC111449805</name>
</gene>